<dbReference type="PIRSF" id="PIRSF001399">
    <property type="entry name" value="DHquinase_II"/>
    <property type="match status" value="1"/>
</dbReference>
<evidence type="ECO:0000256" key="9">
    <source>
        <dbReference type="PIRSR" id="PIRSR001399-2"/>
    </source>
</evidence>
<dbReference type="AlphaFoldDB" id="A0A1F7V0K3"/>
<dbReference type="SUPFAM" id="SSF52304">
    <property type="entry name" value="Type II 3-dehydroquinate dehydratase"/>
    <property type="match status" value="1"/>
</dbReference>
<evidence type="ECO:0000256" key="1">
    <source>
        <dbReference type="ARBA" id="ARBA00001864"/>
    </source>
</evidence>
<keyword evidence="7" id="KW-0057">Aromatic amino acid biosynthesis</keyword>
<proteinExistence type="inferred from homology"/>
<evidence type="ECO:0000256" key="3">
    <source>
        <dbReference type="ARBA" id="ARBA00011037"/>
    </source>
</evidence>
<keyword evidence="7" id="KW-0028">Amino-acid biosynthesis</keyword>
<evidence type="ECO:0000256" key="10">
    <source>
        <dbReference type="PIRSR" id="PIRSR001399-3"/>
    </source>
</evidence>
<dbReference type="GO" id="GO:0019631">
    <property type="term" value="P:quinate catabolic process"/>
    <property type="evidence" value="ECO:0007669"/>
    <property type="project" value="TreeGrafter"/>
</dbReference>
<evidence type="ECO:0000256" key="7">
    <source>
        <dbReference type="HAMAP-Rule" id="MF_00169"/>
    </source>
</evidence>
<evidence type="ECO:0000256" key="6">
    <source>
        <dbReference type="ARBA" id="ARBA00023239"/>
    </source>
</evidence>
<feature type="active site" description="Proton donor" evidence="7 8">
    <location>
        <position position="104"/>
    </location>
</feature>
<dbReference type="GO" id="GO:0008652">
    <property type="term" value="P:amino acid biosynthetic process"/>
    <property type="evidence" value="ECO:0007669"/>
    <property type="project" value="UniProtKB-KW"/>
</dbReference>
<dbReference type="GO" id="GO:0009423">
    <property type="term" value="P:chorismate biosynthetic process"/>
    <property type="evidence" value="ECO:0007669"/>
    <property type="project" value="UniProtKB-UniRule"/>
</dbReference>
<feature type="site" description="Transition state stabilizer" evidence="7 10">
    <location>
        <position position="17"/>
    </location>
</feature>
<reference evidence="11 12" key="1">
    <citation type="journal article" date="2016" name="Nat. Commun.">
        <title>Thousands of microbial genomes shed light on interconnected biogeochemical processes in an aquifer system.</title>
        <authorList>
            <person name="Anantharaman K."/>
            <person name="Brown C.T."/>
            <person name="Hug L.A."/>
            <person name="Sharon I."/>
            <person name="Castelle C.J."/>
            <person name="Probst A.J."/>
            <person name="Thomas B.C."/>
            <person name="Singh A."/>
            <person name="Wilkins M.J."/>
            <person name="Karaoz U."/>
            <person name="Brodie E.L."/>
            <person name="Williams K.H."/>
            <person name="Hubbard S.S."/>
            <person name="Banfield J.F."/>
        </authorList>
    </citation>
    <scope>NUCLEOTIDE SEQUENCE [LARGE SCALE GENOMIC DNA]</scope>
</reference>
<evidence type="ECO:0000256" key="2">
    <source>
        <dbReference type="ARBA" id="ARBA00004902"/>
    </source>
</evidence>
<feature type="binding site" evidence="7 9">
    <location>
        <position position="84"/>
    </location>
    <ligand>
        <name>substrate</name>
    </ligand>
</feature>
<dbReference type="NCBIfam" id="NF003805">
    <property type="entry name" value="PRK05395.1-2"/>
    <property type="match status" value="1"/>
</dbReference>
<evidence type="ECO:0000313" key="12">
    <source>
        <dbReference type="Proteomes" id="UP000177704"/>
    </source>
</evidence>
<dbReference type="CDD" id="cd00466">
    <property type="entry name" value="DHQase_II"/>
    <property type="match status" value="1"/>
</dbReference>
<feature type="binding site" evidence="7 9">
    <location>
        <begin position="105"/>
        <end position="106"/>
    </location>
    <ligand>
        <name>substrate</name>
    </ligand>
</feature>
<dbReference type="GO" id="GO:0003855">
    <property type="term" value="F:3-dehydroquinate dehydratase activity"/>
    <property type="evidence" value="ECO:0007669"/>
    <property type="project" value="UniProtKB-UniRule"/>
</dbReference>
<evidence type="ECO:0000313" key="11">
    <source>
        <dbReference type="EMBL" id="OGL84020.1"/>
    </source>
</evidence>
<evidence type="ECO:0000256" key="4">
    <source>
        <dbReference type="ARBA" id="ARBA00011193"/>
    </source>
</evidence>
<dbReference type="Proteomes" id="UP000177704">
    <property type="component" value="Unassembled WGS sequence"/>
</dbReference>
<comment type="function">
    <text evidence="7">Catalyzes a trans-dehydration via an enolate intermediate.</text>
</comment>
<evidence type="ECO:0000256" key="5">
    <source>
        <dbReference type="ARBA" id="ARBA00012060"/>
    </source>
</evidence>
<dbReference type="PROSITE" id="PS01029">
    <property type="entry name" value="DEHYDROQUINASE_II"/>
    <property type="match status" value="1"/>
</dbReference>
<dbReference type="PANTHER" id="PTHR21272">
    <property type="entry name" value="CATABOLIC 3-DEHYDROQUINASE"/>
    <property type="match status" value="1"/>
</dbReference>
<dbReference type="UniPathway" id="UPA00053">
    <property type="reaction ID" value="UER00086"/>
</dbReference>
<dbReference type="InterPro" id="IPR036441">
    <property type="entry name" value="DHquinase_II_sf"/>
</dbReference>
<feature type="binding site" evidence="7 9">
    <location>
        <position position="78"/>
    </location>
    <ligand>
        <name>substrate</name>
    </ligand>
</feature>
<dbReference type="InterPro" id="IPR001874">
    <property type="entry name" value="DHquinase_II"/>
</dbReference>
<name>A0A1F7V0K3_9BACT</name>
<feature type="active site" description="Proton acceptor" evidence="7 8">
    <location>
        <position position="22"/>
    </location>
</feature>
<comment type="subunit">
    <text evidence="4 7">Homododecamer.</text>
</comment>
<feature type="binding site" evidence="7 9">
    <location>
        <position position="115"/>
    </location>
    <ligand>
        <name>substrate</name>
    </ligand>
</feature>
<organism evidence="11 12">
    <name type="scientific">Candidatus Uhrbacteria bacterium RIFCSPLOWO2_01_FULL_55_36</name>
    <dbReference type="NCBI Taxonomy" id="1802404"/>
    <lineage>
        <taxon>Bacteria</taxon>
        <taxon>Candidatus Uhriibacteriota</taxon>
    </lineage>
</organism>
<dbReference type="Gene3D" id="3.40.50.9100">
    <property type="entry name" value="Dehydroquinase, class II"/>
    <property type="match status" value="1"/>
</dbReference>
<dbReference type="PANTHER" id="PTHR21272:SF3">
    <property type="entry name" value="CATABOLIC 3-DEHYDROQUINASE"/>
    <property type="match status" value="1"/>
</dbReference>
<dbReference type="GO" id="GO:0009073">
    <property type="term" value="P:aromatic amino acid family biosynthetic process"/>
    <property type="evidence" value="ECO:0007669"/>
    <property type="project" value="UniProtKB-KW"/>
</dbReference>
<dbReference type="Pfam" id="PF01220">
    <property type="entry name" value="DHquinase_II"/>
    <property type="match status" value="1"/>
</dbReference>
<dbReference type="EC" id="4.2.1.10" evidence="5 7"/>
<dbReference type="InterPro" id="IPR018509">
    <property type="entry name" value="DHquinase_II_CS"/>
</dbReference>
<feature type="binding site" evidence="7 9">
    <location>
        <position position="91"/>
    </location>
    <ligand>
        <name>substrate</name>
    </ligand>
</feature>
<sequence>MNILVINGPNLNMLGRRDSQHYGSLTLNAIEDLLRKKARELGAGAEQITLQFFQSNHEGALIDFIQKESFRAQGILINPGALTHYSYVLRDALADAGVPVVEAHLSDIAQREPFRRISVIADIVTERVIGLKERSYIVGLEKLIARLRDIPA</sequence>
<keyword evidence="6 7" id="KW-0456">Lyase</keyword>
<dbReference type="HAMAP" id="MF_00169">
    <property type="entry name" value="AroQ"/>
    <property type="match status" value="1"/>
</dbReference>
<protein>
    <recommendedName>
        <fullName evidence="5 7">3-dehydroquinate dehydratase</fullName>
        <shortName evidence="7">3-dehydroquinase</shortName>
        <ecNumber evidence="5 7">4.2.1.10</ecNumber>
    </recommendedName>
    <alternativeName>
        <fullName evidence="7">Type II DHQase</fullName>
    </alternativeName>
</protein>
<comment type="catalytic activity">
    <reaction evidence="1 7">
        <text>3-dehydroquinate = 3-dehydroshikimate + H2O</text>
        <dbReference type="Rhea" id="RHEA:21096"/>
        <dbReference type="ChEBI" id="CHEBI:15377"/>
        <dbReference type="ChEBI" id="CHEBI:16630"/>
        <dbReference type="ChEBI" id="CHEBI:32364"/>
        <dbReference type="EC" id="4.2.1.10"/>
    </reaction>
</comment>
<comment type="similarity">
    <text evidence="3 7">Belongs to the type-II 3-dehydroquinase family.</text>
</comment>
<comment type="caution">
    <text evidence="11">The sequence shown here is derived from an EMBL/GenBank/DDBJ whole genome shotgun (WGS) entry which is preliminary data.</text>
</comment>
<dbReference type="NCBIfam" id="NF003807">
    <property type="entry name" value="PRK05395.1-4"/>
    <property type="match status" value="1"/>
</dbReference>
<comment type="pathway">
    <text evidence="2 7">Metabolic intermediate biosynthesis; chorismate biosynthesis; chorismate from D-erythrose 4-phosphate and phosphoenolpyruvate: step 3/7.</text>
</comment>
<evidence type="ECO:0000256" key="8">
    <source>
        <dbReference type="PIRSR" id="PIRSR001399-1"/>
    </source>
</evidence>
<dbReference type="EMBL" id="MGEM01000034">
    <property type="protein sequence ID" value="OGL84020.1"/>
    <property type="molecule type" value="Genomic_DNA"/>
</dbReference>
<gene>
    <name evidence="7" type="primary">aroQ</name>
    <name evidence="11" type="ORF">A3B36_01520</name>
</gene>
<accession>A0A1F7V0K3</accession>